<comment type="function">
    <text evidence="3">Transcription activator.</text>
</comment>
<dbReference type="GO" id="GO:0005524">
    <property type="term" value="F:ATP binding"/>
    <property type="evidence" value="ECO:0007669"/>
    <property type="project" value="UniProtKB-UniRule"/>
</dbReference>
<dbReference type="Pfam" id="PF08879">
    <property type="entry name" value="WRC"/>
    <property type="match status" value="1"/>
</dbReference>
<proteinExistence type="inferred from homology"/>
<keyword evidence="3" id="KW-0010">Activator</keyword>
<reference evidence="6" key="1">
    <citation type="journal article" date="2023" name="Plant J.">
        <title>Genome sequences and population genomics provide insights into the demographic history, inbreeding, and mutation load of two 'living fossil' tree species of Dipteronia.</title>
        <authorList>
            <person name="Feng Y."/>
            <person name="Comes H.P."/>
            <person name="Chen J."/>
            <person name="Zhu S."/>
            <person name="Lu R."/>
            <person name="Zhang X."/>
            <person name="Li P."/>
            <person name="Qiu J."/>
            <person name="Olsen K.M."/>
            <person name="Qiu Y."/>
        </authorList>
    </citation>
    <scope>NUCLEOTIDE SEQUENCE</scope>
    <source>
        <strain evidence="6">KIB01</strain>
    </source>
</reference>
<evidence type="ECO:0000259" key="5">
    <source>
        <dbReference type="PROSITE" id="PS51667"/>
    </source>
</evidence>
<comment type="domain">
    <text evidence="3">The QLQ domain and WRC domain may be involved in protein-protein interaction and DNA-binding, respectively.</text>
</comment>
<keyword evidence="3" id="KW-0805">Transcription regulation</keyword>
<feature type="short sequence motif" description="Bipartite nuclear localization signal" evidence="2">
    <location>
        <begin position="265"/>
        <end position="272"/>
    </location>
</feature>
<dbReference type="PANTHER" id="PTHR31602:SF42">
    <property type="entry name" value="GROWTH-REGULATING FACTOR 2"/>
    <property type="match status" value="1"/>
</dbReference>
<feature type="compositionally biased region" description="Basic and acidic residues" evidence="4">
    <location>
        <begin position="606"/>
        <end position="624"/>
    </location>
</feature>
<organism evidence="6 7">
    <name type="scientific">Dipteronia dyeriana</name>
    <dbReference type="NCBI Taxonomy" id="168575"/>
    <lineage>
        <taxon>Eukaryota</taxon>
        <taxon>Viridiplantae</taxon>
        <taxon>Streptophyta</taxon>
        <taxon>Embryophyta</taxon>
        <taxon>Tracheophyta</taxon>
        <taxon>Spermatophyta</taxon>
        <taxon>Magnoliopsida</taxon>
        <taxon>eudicotyledons</taxon>
        <taxon>Gunneridae</taxon>
        <taxon>Pentapetalae</taxon>
        <taxon>rosids</taxon>
        <taxon>malvids</taxon>
        <taxon>Sapindales</taxon>
        <taxon>Sapindaceae</taxon>
        <taxon>Hippocastanoideae</taxon>
        <taxon>Acereae</taxon>
        <taxon>Dipteronia</taxon>
    </lineage>
</organism>
<dbReference type="InterPro" id="IPR014977">
    <property type="entry name" value="WRC_dom"/>
</dbReference>
<dbReference type="PANTHER" id="PTHR31602">
    <property type="entry name" value="GROWTH-REGULATING FACTOR 5"/>
    <property type="match status" value="1"/>
</dbReference>
<keyword evidence="1 2" id="KW-0539">Nucleus</keyword>
<feature type="domain" description="WRC" evidence="5">
    <location>
        <begin position="232"/>
        <end position="276"/>
    </location>
</feature>
<feature type="short sequence motif" description="Bipartite nuclear localization signal" evidence="2">
    <location>
        <begin position="237"/>
        <end position="247"/>
    </location>
</feature>
<comment type="caution">
    <text evidence="6">The sequence shown here is derived from an EMBL/GenBank/DDBJ whole genome shotgun (WGS) entry which is preliminary data.</text>
</comment>
<keyword evidence="3" id="KW-0804">Transcription</keyword>
<dbReference type="GO" id="GO:0006351">
    <property type="term" value="P:DNA-templated transcription"/>
    <property type="evidence" value="ECO:0007669"/>
    <property type="project" value="UniProtKB-UniRule"/>
</dbReference>
<protein>
    <recommendedName>
        <fullName evidence="3">Growth-regulating factor</fullName>
    </recommendedName>
</protein>
<gene>
    <name evidence="6" type="ORF">Ddye_009817</name>
</gene>
<evidence type="ECO:0000256" key="4">
    <source>
        <dbReference type="SAM" id="MobiDB-lite"/>
    </source>
</evidence>
<evidence type="ECO:0000256" key="2">
    <source>
        <dbReference type="PROSITE-ProRule" id="PRU01002"/>
    </source>
</evidence>
<comment type="similarity">
    <text evidence="3">Belongs to the GRF family.</text>
</comment>
<evidence type="ECO:0000256" key="1">
    <source>
        <dbReference type="ARBA" id="ARBA00023242"/>
    </source>
</evidence>
<accession>A0AAD9XCC3</accession>
<sequence>MDFGVLGWDELVAPENGAPSISHKVSQVPETKPKVLGSKTTKQKGSGSGDDDRRYSKMPKTANFSVTKTMSLHQATPLLRSNYVVSSDNTAAQQQQMLSFSSNKSEVSFLSRNTGLVNNSSQITAFPYYQNTPSSSAYTRLSGYGSGSFNPSMHVPFSGSRGHFTQSQIIELDQQLWILRHIMSDAAVPSNLLNYLKKPINPYGLSYPPAGSSYIPSYGWETFSLGYSGSNDAEPGRCRRTDGKKWRCSRDAVPSQKYCERHMNRGRHRSRKLVEGPVGQAATGTTNSNVVPKTSSMSSSVTSGIASTMQRQLKNLQPGAANPSTDSLVIRENVRDRVQNLPCSHSVMSSTINQKSNASTFSIPNQDLPSEGLCRSVFGFVSSDSLLNPSQNSSFLNSKSYDGSFLDFSDQESQDQHPLRQFFDSWPKGEPEPPVITWPEDFNSDWTQLSMSIPMTNSEFSSSASSPAHEKYVVSPLRLSHDFDPVQMGSEVNNYNYLSMEKQSNWTSISFGSSMGGGPLGEALTNPVSNIGTCKNQPSLNHLLTKGWDSSPQLGSSPTGVLQTTTFCSLSNSSSVSSPIADNKRSHDGASVSGDVLGSTQKVHREKQQQHISNRSELEKFESI</sequence>
<feature type="region of interest" description="Disordered" evidence="4">
    <location>
        <begin position="15"/>
        <end position="57"/>
    </location>
</feature>
<name>A0AAD9XCC3_9ROSI</name>
<evidence type="ECO:0000313" key="7">
    <source>
        <dbReference type="Proteomes" id="UP001280121"/>
    </source>
</evidence>
<dbReference type="InterPro" id="IPR031137">
    <property type="entry name" value="GRF"/>
</dbReference>
<evidence type="ECO:0000256" key="3">
    <source>
        <dbReference type="RuleBase" id="RU367127"/>
    </source>
</evidence>
<feature type="region of interest" description="Disordered" evidence="4">
    <location>
        <begin position="576"/>
        <end position="624"/>
    </location>
</feature>
<dbReference type="GO" id="GO:0005634">
    <property type="term" value="C:nucleus"/>
    <property type="evidence" value="ECO:0007669"/>
    <property type="project" value="UniProtKB-SubCell"/>
</dbReference>
<keyword evidence="7" id="KW-1185">Reference proteome</keyword>
<comment type="subcellular location">
    <subcellularLocation>
        <location evidence="2 3">Nucleus</location>
    </subcellularLocation>
</comment>
<feature type="region of interest" description="Disordered" evidence="4">
    <location>
        <begin position="274"/>
        <end position="299"/>
    </location>
</feature>
<dbReference type="AlphaFoldDB" id="A0AAD9XCC3"/>
<dbReference type="Proteomes" id="UP001280121">
    <property type="component" value="Unassembled WGS sequence"/>
</dbReference>
<feature type="compositionally biased region" description="Low complexity" evidence="4">
    <location>
        <begin position="288"/>
        <end position="299"/>
    </location>
</feature>
<dbReference type="PROSITE" id="PS51667">
    <property type="entry name" value="WRC"/>
    <property type="match status" value="1"/>
</dbReference>
<dbReference type="EMBL" id="JANJYI010000003">
    <property type="protein sequence ID" value="KAK2656765.1"/>
    <property type="molecule type" value="Genomic_DNA"/>
</dbReference>
<evidence type="ECO:0000313" key="6">
    <source>
        <dbReference type="EMBL" id="KAK2656765.1"/>
    </source>
</evidence>
<dbReference type="GO" id="GO:0032502">
    <property type="term" value="P:developmental process"/>
    <property type="evidence" value="ECO:0007669"/>
    <property type="project" value="InterPro"/>
</dbReference>